<proteinExistence type="predicted"/>
<evidence type="ECO:0000313" key="3">
    <source>
        <dbReference type="Proteomes" id="UP001620645"/>
    </source>
</evidence>
<feature type="transmembrane region" description="Helical" evidence="1">
    <location>
        <begin position="149"/>
        <end position="166"/>
    </location>
</feature>
<keyword evidence="3" id="KW-1185">Reference proteome</keyword>
<feature type="transmembrane region" description="Helical" evidence="1">
    <location>
        <begin position="32"/>
        <end position="57"/>
    </location>
</feature>
<dbReference type="Proteomes" id="UP001620645">
    <property type="component" value="Unassembled WGS sequence"/>
</dbReference>
<name>A0ABD2JN31_HETSC</name>
<keyword evidence="1" id="KW-0812">Transmembrane</keyword>
<dbReference type="SUPFAM" id="SSF81321">
    <property type="entry name" value="Family A G protein-coupled receptor-like"/>
    <property type="match status" value="1"/>
</dbReference>
<feature type="transmembrane region" description="Helical" evidence="1">
    <location>
        <begin position="186"/>
        <end position="205"/>
    </location>
</feature>
<dbReference type="AlphaFoldDB" id="A0ABD2JN31"/>
<accession>A0ABD2JN31</accession>
<feature type="transmembrane region" description="Helical" evidence="1">
    <location>
        <begin position="69"/>
        <end position="91"/>
    </location>
</feature>
<organism evidence="2 3">
    <name type="scientific">Heterodera schachtii</name>
    <name type="common">Sugarbeet cyst nematode worm</name>
    <name type="synonym">Tylenchus schachtii</name>
    <dbReference type="NCBI Taxonomy" id="97005"/>
    <lineage>
        <taxon>Eukaryota</taxon>
        <taxon>Metazoa</taxon>
        <taxon>Ecdysozoa</taxon>
        <taxon>Nematoda</taxon>
        <taxon>Chromadorea</taxon>
        <taxon>Rhabditida</taxon>
        <taxon>Tylenchina</taxon>
        <taxon>Tylenchomorpha</taxon>
        <taxon>Tylenchoidea</taxon>
        <taxon>Heteroderidae</taxon>
        <taxon>Heteroderinae</taxon>
        <taxon>Heterodera</taxon>
    </lineage>
</organism>
<feature type="transmembrane region" description="Helical" evidence="1">
    <location>
        <begin position="103"/>
        <end position="128"/>
    </location>
</feature>
<gene>
    <name evidence="2" type="ORF">niasHS_005981</name>
</gene>
<dbReference type="Gene3D" id="1.20.1070.10">
    <property type="entry name" value="Rhodopsin 7-helix transmembrane proteins"/>
    <property type="match status" value="1"/>
</dbReference>
<evidence type="ECO:0000256" key="1">
    <source>
        <dbReference type="SAM" id="Phobius"/>
    </source>
</evidence>
<dbReference type="PANTHER" id="PTHR23021">
    <property type="entry name" value="SERPENTINE RECEPTOR, CLASS T"/>
    <property type="match status" value="1"/>
</dbReference>
<keyword evidence="1" id="KW-1133">Transmembrane helix</keyword>
<sequence length="314" mass="36277">MECLLNAECFSGHYNCTFYDPESIPREKRRNVVPGVILIGFFIIFELLFLPCIAVFVQKNNLRESCFKLMLFLTILSMFNLFSSCLLIGIYAIRGDVFCDRPLFNYIIGMPFFATYTCESILAVILALNRCTAMANHRLAAVLFDGKKLFIWIAFPNGMMVSYVWQPHIGYVEDTEGWYLHKLFPFNQFSLGFGIPIIYALFYFIMRKKRTLTVGTEQNGSQNSVDRKRDQYIFTQVFLISLITMLYAFPYLYAQYFPVPSWFAIAAHFLWACSYGLFAIIMIIFNMQIRNNVKAMFQKLTHGIGLTSADVQAS</sequence>
<dbReference type="Pfam" id="PF10321">
    <property type="entry name" value="7TM_GPCR_Srt"/>
    <property type="match status" value="2"/>
</dbReference>
<dbReference type="InterPro" id="IPR019425">
    <property type="entry name" value="7TM_GPCR_serpentine_rcpt_Srt"/>
</dbReference>
<keyword evidence="1" id="KW-0472">Membrane</keyword>
<evidence type="ECO:0000313" key="2">
    <source>
        <dbReference type="EMBL" id="KAL3092031.1"/>
    </source>
</evidence>
<evidence type="ECO:0008006" key="4">
    <source>
        <dbReference type="Google" id="ProtNLM"/>
    </source>
</evidence>
<reference evidence="2 3" key="1">
    <citation type="submission" date="2024-10" db="EMBL/GenBank/DDBJ databases">
        <authorList>
            <person name="Kim D."/>
        </authorList>
    </citation>
    <scope>NUCLEOTIDE SEQUENCE [LARGE SCALE GENOMIC DNA]</scope>
    <source>
        <strain evidence="2">Taebaek</strain>
    </source>
</reference>
<feature type="transmembrane region" description="Helical" evidence="1">
    <location>
        <begin position="232"/>
        <end position="253"/>
    </location>
</feature>
<comment type="caution">
    <text evidence="2">The sequence shown here is derived from an EMBL/GenBank/DDBJ whole genome shotgun (WGS) entry which is preliminary data.</text>
</comment>
<protein>
    <recommendedName>
        <fullName evidence="4">G-protein coupled receptors family 1 profile domain-containing protein</fullName>
    </recommendedName>
</protein>
<dbReference type="EMBL" id="JBICCN010000121">
    <property type="protein sequence ID" value="KAL3092031.1"/>
    <property type="molecule type" value="Genomic_DNA"/>
</dbReference>
<feature type="transmembrane region" description="Helical" evidence="1">
    <location>
        <begin position="259"/>
        <end position="285"/>
    </location>
</feature>